<organism evidence="1 2">
    <name type="scientific">Blautia hydrogenotrophica (strain DSM 10507 / JCM 14656 / S5a33)</name>
    <name type="common">Ruminococcus hydrogenotrophicus</name>
    <dbReference type="NCBI Taxonomy" id="476272"/>
    <lineage>
        <taxon>Bacteria</taxon>
        <taxon>Bacillati</taxon>
        <taxon>Bacillota</taxon>
        <taxon>Clostridia</taxon>
        <taxon>Lachnospirales</taxon>
        <taxon>Lachnospiraceae</taxon>
        <taxon>Blautia</taxon>
    </lineage>
</organism>
<sequence>MLANVKIEQDKNDKHIHRVFVDGKQIEKITHLDFQINPLEIPSVTLNIEQMSGIDFEGQADVNFLDTPFTIQNACRILREELLEHEDLYRAFSASIYSALNEIPEGTYIDKMPEIILNRIIGEE</sequence>
<reference evidence="1 2" key="2">
    <citation type="submission" date="2009-02" db="EMBL/GenBank/DDBJ databases">
        <title>Draft genome sequence of Blautia hydrogenotrophica DSM 10507 (Ruminococcus hydrogenotrophicus DSM 10507).</title>
        <authorList>
            <person name="Sudarsanam P."/>
            <person name="Ley R."/>
            <person name="Guruge J."/>
            <person name="Turnbaugh P.J."/>
            <person name="Mahowald M."/>
            <person name="Liep D."/>
            <person name="Gordon J."/>
        </authorList>
    </citation>
    <scope>NUCLEOTIDE SEQUENCE [LARGE SCALE GENOMIC DNA]</scope>
    <source>
        <strain evidence="2">DSM 10507 / JCM 14656 / S5a33</strain>
    </source>
</reference>
<reference evidence="1 2" key="1">
    <citation type="submission" date="2009-01" db="EMBL/GenBank/DDBJ databases">
        <authorList>
            <person name="Fulton L."/>
            <person name="Clifton S."/>
            <person name="Fulton B."/>
            <person name="Xu J."/>
            <person name="Minx P."/>
            <person name="Pepin K.H."/>
            <person name="Johnson M."/>
            <person name="Bhonagiri V."/>
            <person name="Nash W.E."/>
            <person name="Mardis E.R."/>
            <person name="Wilson R.K."/>
        </authorList>
    </citation>
    <scope>NUCLEOTIDE SEQUENCE [LARGE SCALE GENOMIC DNA]</scope>
    <source>
        <strain evidence="2">DSM 10507 / JCM 14656 / S5a33</strain>
    </source>
</reference>
<dbReference type="EMBL" id="ACBZ01000101">
    <property type="protein sequence ID" value="EEG49118.1"/>
    <property type="molecule type" value="Genomic_DNA"/>
</dbReference>
<gene>
    <name evidence="1" type="ORF">RUMHYD_01924</name>
</gene>
<protein>
    <submittedName>
        <fullName evidence="1">Uncharacterized protein</fullName>
    </submittedName>
</protein>
<keyword evidence="2" id="KW-1185">Reference proteome</keyword>
<comment type="caution">
    <text evidence="1">The sequence shown here is derived from an EMBL/GenBank/DDBJ whole genome shotgun (WGS) entry which is preliminary data.</text>
</comment>
<dbReference type="HOGENOM" id="CLU_1999487_0_0_9"/>
<evidence type="ECO:0000313" key="2">
    <source>
        <dbReference type="Proteomes" id="UP000003100"/>
    </source>
</evidence>
<dbReference type="Proteomes" id="UP000003100">
    <property type="component" value="Unassembled WGS sequence"/>
</dbReference>
<name>C0CM48_BLAHS</name>
<dbReference type="AlphaFoldDB" id="C0CM48"/>
<dbReference type="PATRIC" id="fig|476272.21.peg.1967"/>
<proteinExistence type="predicted"/>
<dbReference type="GeneID" id="86822336"/>
<accession>C0CM48</accession>
<evidence type="ECO:0000313" key="1">
    <source>
        <dbReference type="EMBL" id="EEG49118.1"/>
    </source>
</evidence>
<dbReference type="RefSeq" id="WP_005948827.1">
    <property type="nucleotide sequence ID" value="NZ_CP136423.1"/>
</dbReference>